<keyword evidence="2" id="KW-1133">Transmembrane helix</keyword>
<proteinExistence type="predicted"/>
<feature type="region of interest" description="Disordered" evidence="1">
    <location>
        <begin position="1"/>
        <end position="116"/>
    </location>
</feature>
<evidence type="ECO:0000256" key="2">
    <source>
        <dbReference type="SAM" id="Phobius"/>
    </source>
</evidence>
<feature type="transmembrane region" description="Helical" evidence="2">
    <location>
        <begin position="123"/>
        <end position="144"/>
    </location>
</feature>
<sequence length="154" mass="16022">MSEELSRVKSRAKAKSANKPAAAAKTASRRASGRIPDTKGAAAALSRSKRSAPREAGSAAESKPAVRKPKEPAVGSRVSKHSAAAAGSRRSAAGRSGRAAKTEGSTPSRASKHSSERVRLSKIFVNSLQALFLALLAMLLLWGVKGAPPLNELW</sequence>
<dbReference type="Proteomes" id="UP000367750">
    <property type="component" value="Unassembled WGS sequence"/>
</dbReference>
<protein>
    <submittedName>
        <fullName evidence="3">Uncharacterized protein</fullName>
    </submittedName>
</protein>
<keyword evidence="2" id="KW-0812">Transmembrane</keyword>
<evidence type="ECO:0000256" key="1">
    <source>
        <dbReference type="SAM" id="MobiDB-lite"/>
    </source>
</evidence>
<organism evidence="3 4">
    <name type="scientific">Paenibacillus spiritus</name>
    <dbReference type="NCBI Taxonomy" id="2496557"/>
    <lineage>
        <taxon>Bacteria</taxon>
        <taxon>Bacillati</taxon>
        <taxon>Bacillota</taxon>
        <taxon>Bacilli</taxon>
        <taxon>Bacillales</taxon>
        <taxon>Paenibacillaceae</taxon>
        <taxon>Paenibacillus</taxon>
    </lineage>
</organism>
<evidence type="ECO:0000313" key="4">
    <source>
        <dbReference type="Proteomes" id="UP000367750"/>
    </source>
</evidence>
<keyword evidence="4" id="KW-1185">Reference proteome</keyword>
<dbReference type="EMBL" id="VYKK01000004">
    <property type="protein sequence ID" value="KAA9007193.1"/>
    <property type="molecule type" value="Genomic_DNA"/>
</dbReference>
<dbReference type="RefSeq" id="WP_150456483.1">
    <property type="nucleotide sequence ID" value="NZ_VYKK01000004.1"/>
</dbReference>
<gene>
    <name evidence="3" type="ORF">F4V43_01525</name>
</gene>
<accession>A0A5J5GHH9</accession>
<comment type="caution">
    <text evidence="3">The sequence shown here is derived from an EMBL/GenBank/DDBJ whole genome shotgun (WGS) entry which is preliminary data.</text>
</comment>
<feature type="compositionally biased region" description="Low complexity" evidence="1">
    <location>
        <begin position="82"/>
        <end position="99"/>
    </location>
</feature>
<reference evidence="3 4" key="1">
    <citation type="submission" date="2019-09" db="EMBL/GenBank/DDBJ databases">
        <title>Bacillus ochoae sp. nov., Paenibacillus whitsoniae sp. nov., Paenibacillus spiritus sp. nov. Isolated from the Mars Exploration Rover during spacecraft assembly.</title>
        <authorList>
            <person name="Seuylemezian A."/>
            <person name="Vaishampayan P."/>
        </authorList>
    </citation>
    <scope>NUCLEOTIDE SEQUENCE [LARGE SCALE GENOMIC DNA]</scope>
    <source>
        <strain evidence="3 4">MER_111</strain>
    </source>
</reference>
<feature type="compositionally biased region" description="Low complexity" evidence="1">
    <location>
        <begin position="17"/>
        <end position="26"/>
    </location>
</feature>
<name>A0A5J5GHH9_9BACL</name>
<dbReference type="AlphaFoldDB" id="A0A5J5GHH9"/>
<keyword evidence="2" id="KW-0472">Membrane</keyword>
<evidence type="ECO:0000313" key="3">
    <source>
        <dbReference type="EMBL" id="KAA9007193.1"/>
    </source>
</evidence>